<dbReference type="PANTHER" id="PTHR36156">
    <property type="entry name" value="SLR2101 PROTEIN"/>
    <property type="match status" value="1"/>
</dbReference>
<dbReference type="EMBL" id="JABELV010000097">
    <property type="protein sequence ID" value="KAG7531213.1"/>
    <property type="molecule type" value="Genomic_DNA"/>
</dbReference>
<accession>A0A8K0NM94</accession>
<organism evidence="1 2">
    <name type="scientific">Filobasidium floriforme</name>
    <dbReference type="NCBI Taxonomy" id="5210"/>
    <lineage>
        <taxon>Eukaryota</taxon>
        <taxon>Fungi</taxon>
        <taxon>Dikarya</taxon>
        <taxon>Basidiomycota</taxon>
        <taxon>Agaricomycotina</taxon>
        <taxon>Tremellomycetes</taxon>
        <taxon>Filobasidiales</taxon>
        <taxon>Filobasidiaceae</taxon>
        <taxon>Filobasidium</taxon>
    </lineage>
</organism>
<dbReference type="SUPFAM" id="SSF51182">
    <property type="entry name" value="RmlC-like cupins"/>
    <property type="match status" value="1"/>
</dbReference>
<keyword evidence="2" id="KW-1185">Reference proteome</keyword>
<reference evidence="1" key="1">
    <citation type="submission" date="2020-04" db="EMBL/GenBank/DDBJ databases">
        <title>Analysis of mating type loci in Filobasidium floriforme.</title>
        <authorList>
            <person name="Nowrousian M."/>
        </authorList>
    </citation>
    <scope>NUCLEOTIDE SEQUENCE</scope>
    <source>
        <strain evidence="1">CBS 6242</strain>
    </source>
</reference>
<dbReference type="InterPro" id="IPR047142">
    <property type="entry name" value="OryJ/VirC-like"/>
</dbReference>
<dbReference type="Proteomes" id="UP000812966">
    <property type="component" value="Unassembled WGS sequence"/>
</dbReference>
<dbReference type="InterPro" id="IPR011051">
    <property type="entry name" value="RmlC_Cupin_sf"/>
</dbReference>
<evidence type="ECO:0000313" key="2">
    <source>
        <dbReference type="Proteomes" id="UP000812966"/>
    </source>
</evidence>
<proteinExistence type="predicted"/>
<dbReference type="AlphaFoldDB" id="A0A8K0NM94"/>
<name>A0A8K0NM94_9TREE</name>
<sequence>MERDEADEAQGRLVIPGGSNLQVTDLAPNVAVGMHRTPSIDYNIIVKGEATLITPDRNGGTAETLAKPGDVVVQRGTLHAWRAGPEGVRWICVLISAERVKGEDGKELPDVAL</sequence>
<comment type="caution">
    <text evidence="1">The sequence shown here is derived from an EMBL/GenBank/DDBJ whole genome shotgun (WGS) entry which is preliminary data.</text>
</comment>
<dbReference type="CDD" id="cd02231">
    <property type="entry name" value="cupin_BLL6423-like"/>
    <property type="match status" value="1"/>
</dbReference>
<evidence type="ECO:0000313" key="1">
    <source>
        <dbReference type="EMBL" id="KAG7531213.1"/>
    </source>
</evidence>
<dbReference type="OrthoDB" id="5840532at2759"/>
<dbReference type="InterPro" id="IPR014710">
    <property type="entry name" value="RmlC-like_jellyroll"/>
</dbReference>
<gene>
    <name evidence="1" type="ORF">FFLO_04517</name>
</gene>
<dbReference type="Gene3D" id="2.60.120.10">
    <property type="entry name" value="Jelly Rolls"/>
    <property type="match status" value="1"/>
</dbReference>
<protein>
    <submittedName>
        <fullName evidence="1">Uncharacterized protein</fullName>
    </submittedName>
</protein>
<dbReference type="PANTHER" id="PTHR36156:SF2">
    <property type="entry name" value="CUPIN TYPE-2 DOMAIN-CONTAINING PROTEIN"/>
    <property type="match status" value="1"/>
</dbReference>